<gene>
    <name evidence="3" type="ORF">FHR98_001986</name>
</gene>
<accession>A0A839SVI5</accession>
<proteinExistence type="predicted"/>
<organism evidence="3 4">
    <name type="scientific">Limibacillus halophilus</name>
    <dbReference type="NCBI Taxonomy" id="1579333"/>
    <lineage>
        <taxon>Bacteria</taxon>
        <taxon>Pseudomonadati</taxon>
        <taxon>Pseudomonadota</taxon>
        <taxon>Alphaproteobacteria</taxon>
        <taxon>Rhodospirillales</taxon>
        <taxon>Rhodovibrionaceae</taxon>
        <taxon>Limibacillus</taxon>
    </lineage>
</organism>
<dbReference type="Pfam" id="PF05170">
    <property type="entry name" value="AsmA"/>
    <property type="match status" value="2"/>
</dbReference>
<evidence type="ECO:0000256" key="1">
    <source>
        <dbReference type="SAM" id="MobiDB-lite"/>
    </source>
</evidence>
<feature type="compositionally biased region" description="Gly residues" evidence="1">
    <location>
        <begin position="672"/>
        <end position="683"/>
    </location>
</feature>
<sequence>MRLKHFFIGFLVLIVAVLVAGYAVISSLDINQYRDEIIAQAEKATGRKVRIDGQMNLKVSLTPAIVLNDVGLANAAWGDAQEMMSVRRFELEVALLPLLSSQIQVKRLVIVEPTILLQTNEQGDGNWAFDLGEEKSVGSDSGSGGDGDIQASVDELLIEQGRLIFKDGQSGETLSLTLDLVRATAAGVDTPVGIEAAGSYQEVPFAVNGTLGSLAQLTNPDALKSLALKGSVGSAEYSVEGKVGQTPAGPQADISMTFVANSLDDFAKLSGAELPPILDINISSKIVAEGQSLRLNDLQAKIGNSDLTGNLALTSGKTPKITGVLQSESIDLRDFTGPASEREGAAEAVDSSPYVFKEEPFDLQALRTATMDVKLAVGSFVLDEKVALEQTQLALGLQDGKLTVTPLKTLFGGGQITVETLLNAAQKNPSFNLGFGAANIDYGRILREQGIYEKMQGTISSNLDLTGAGTSPRAIASSLNGKILIEGGEGVLDDKLLKVLTAGLGDLQNLFNKDESNKLYCILVDFDVENGLATSNAIVIASEVLTVSGAGTIDLRTEKLDLLFDTQTSQASLASLAIPFRVGGTLKNPKASPDVAGAAAALAKAAGVAINPVAGIGAIVGQQTSTSGGATGADVCKVAVEEAGTVQPSPTGGIQETITNAPKLLQDTLTGGASGGTTDGSSGGSNPVQGATEGLKKLFGN</sequence>
<dbReference type="EMBL" id="JACHXA010000005">
    <property type="protein sequence ID" value="MBB3065690.1"/>
    <property type="molecule type" value="Genomic_DNA"/>
</dbReference>
<keyword evidence="4" id="KW-1185">Reference proteome</keyword>
<dbReference type="PANTHER" id="PTHR30441">
    <property type="entry name" value="DUF748 DOMAIN-CONTAINING PROTEIN"/>
    <property type="match status" value="1"/>
</dbReference>
<feature type="domain" description="AsmA" evidence="2">
    <location>
        <begin position="295"/>
        <end position="536"/>
    </location>
</feature>
<dbReference type="InterPro" id="IPR007844">
    <property type="entry name" value="AsmA"/>
</dbReference>
<dbReference type="RefSeq" id="WP_183416522.1">
    <property type="nucleotide sequence ID" value="NZ_JACHXA010000005.1"/>
</dbReference>
<comment type="caution">
    <text evidence="3">The sequence shown here is derived from an EMBL/GenBank/DDBJ whole genome shotgun (WGS) entry which is preliminary data.</text>
</comment>
<feature type="region of interest" description="Disordered" evidence="1">
    <location>
        <begin position="666"/>
        <end position="701"/>
    </location>
</feature>
<evidence type="ECO:0000313" key="4">
    <source>
        <dbReference type="Proteomes" id="UP000581135"/>
    </source>
</evidence>
<dbReference type="GO" id="GO:0090313">
    <property type="term" value="P:regulation of protein targeting to membrane"/>
    <property type="evidence" value="ECO:0007669"/>
    <property type="project" value="TreeGrafter"/>
</dbReference>
<reference evidence="3 4" key="1">
    <citation type="submission" date="2020-08" db="EMBL/GenBank/DDBJ databases">
        <title>Genomic Encyclopedia of Type Strains, Phase III (KMG-III): the genomes of soil and plant-associated and newly described type strains.</title>
        <authorList>
            <person name="Whitman W."/>
        </authorList>
    </citation>
    <scope>NUCLEOTIDE SEQUENCE [LARGE SCALE GENOMIC DNA]</scope>
    <source>
        <strain evidence="3 4">CECT 8803</strain>
    </source>
</reference>
<feature type="domain" description="AsmA" evidence="2">
    <location>
        <begin position="3"/>
        <end position="175"/>
    </location>
</feature>
<protein>
    <recommendedName>
        <fullName evidence="2">AsmA domain-containing protein</fullName>
    </recommendedName>
</protein>
<name>A0A839SVI5_9PROT</name>
<dbReference type="PANTHER" id="PTHR30441:SF4">
    <property type="entry name" value="PROTEIN ASMA"/>
    <property type="match status" value="1"/>
</dbReference>
<dbReference type="GO" id="GO:0005886">
    <property type="term" value="C:plasma membrane"/>
    <property type="evidence" value="ECO:0007669"/>
    <property type="project" value="TreeGrafter"/>
</dbReference>
<dbReference type="AlphaFoldDB" id="A0A839SVI5"/>
<evidence type="ECO:0000259" key="2">
    <source>
        <dbReference type="Pfam" id="PF05170"/>
    </source>
</evidence>
<dbReference type="Proteomes" id="UP000581135">
    <property type="component" value="Unassembled WGS sequence"/>
</dbReference>
<evidence type="ECO:0000313" key="3">
    <source>
        <dbReference type="EMBL" id="MBB3065690.1"/>
    </source>
</evidence>
<dbReference type="InterPro" id="IPR052894">
    <property type="entry name" value="AsmA-related"/>
</dbReference>